<evidence type="ECO:0000313" key="3">
    <source>
        <dbReference type="Proteomes" id="UP001215598"/>
    </source>
</evidence>
<dbReference type="InterPro" id="IPR000210">
    <property type="entry name" value="BTB/POZ_dom"/>
</dbReference>
<comment type="caution">
    <text evidence="2">The sequence shown here is derived from an EMBL/GenBank/DDBJ whole genome shotgun (WGS) entry which is preliminary data.</text>
</comment>
<dbReference type="Pfam" id="PF00651">
    <property type="entry name" value="BTB"/>
    <property type="match status" value="1"/>
</dbReference>
<proteinExistence type="predicted"/>
<dbReference type="PROSITE" id="PS50097">
    <property type="entry name" value="BTB"/>
    <property type="match status" value="1"/>
</dbReference>
<sequence length="315" mass="36009">MSDDLPSTKRKRTEQDASVPAPLVRSKIWKPYGDIILQAESTQFRVTRDILAEQSPVFRDMFSVPQPPNEPMIEGCPIVRVSDTAKDWELFLQVLYNPFQSAVSRPCAVVASMLRLGKKYDMRAPKDDALRRIYAEFPHTLEGYDSCDEALVSIDEAGVYGHLLNLMYECGVYSAVPLLGLSCLYNRPLESLAITVERDIFVTLAIALEKILDFQRKKSLSWLHGNAVIPDKSCKSPKECTKQQLALNHLITGREQYPFHVSYTIEQWEEEWDDKFCNVCEAAAKEFYAVSRQEGWDLLPTFFGLPKWEDLKDLD</sequence>
<dbReference type="InterPro" id="IPR011333">
    <property type="entry name" value="SKP1/BTB/POZ_sf"/>
</dbReference>
<dbReference type="SUPFAM" id="SSF54695">
    <property type="entry name" value="POZ domain"/>
    <property type="match status" value="1"/>
</dbReference>
<evidence type="ECO:0000259" key="1">
    <source>
        <dbReference type="PROSITE" id="PS50097"/>
    </source>
</evidence>
<dbReference type="Gene3D" id="3.30.710.10">
    <property type="entry name" value="Potassium Channel Kv1.1, Chain A"/>
    <property type="match status" value="1"/>
</dbReference>
<keyword evidence="3" id="KW-1185">Reference proteome</keyword>
<reference evidence="2" key="1">
    <citation type="submission" date="2023-03" db="EMBL/GenBank/DDBJ databases">
        <title>Massive genome expansion in bonnet fungi (Mycena s.s.) driven by repeated elements and novel gene families across ecological guilds.</title>
        <authorList>
            <consortium name="Lawrence Berkeley National Laboratory"/>
            <person name="Harder C.B."/>
            <person name="Miyauchi S."/>
            <person name="Viragh M."/>
            <person name="Kuo A."/>
            <person name="Thoen E."/>
            <person name="Andreopoulos B."/>
            <person name="Lu D."/>
            <person name="Skrede I."/>
            <person name="Drula E."/>
            <person name="Henrissat B."/>
            <person name="Morin E."/>
            <person name="Kohler A."/>
            <person name="Barry K."/>
            <person name="LaButti K."/>
            <person name="Morin E."/>
            <person name="Salamov A."/>
            <person name="Lipzen A."/>
            <person name="Mereny Z."/>
            <person name="Hegedus B."/>
            <person name="Baldrian P."/>
            <person name="Stursova M."/>
            <person name="Weitz H."/>
            <person name="Taylor A."/>
            <person name="Grigoriev I.V."/>
            <person name="Nagy L.G."/>
            <person name="Martin F."/>
            <person name="Kauserud H."/>
        </authorList>
    </citation>
    <scope>NUCLEOTIDE SEQUENCE</scope>
    <source>
        <strain evidence="2">CBHHK182m</strain>
    </source>
</reference>
<name>A0AAD7MW62_9AGAR</name>
<evidence type="ECO:0000313" key="2">
    <source>
        <dbReference type="EMBL" id="KAJ7735756.1"/>
    </source>
</evidence>
<organism evidence="2 3">
    <name type="scientific">Mycena metata</name>
    <dbReference type="NCBI Taxonomy" id="1033252"/>
    <lineage>
        <taxon>Eukaryota</taxon>
        <taxon>Fungi</taxon>
        <taxon>Dikarya</taxon>
        <taxon>Basidiomycota</taxon>
        <taxon>Agaricomycotina</taxon>
        <taxon>Agaricomycetes</taxon>
        <taxon>Agaricomycetidae</taxon>
        <taxon>Agaricales</taxon>
        <taxon>Marasmiineae</taxon>
        <taxon>Mycenaceae</taxon>
        <taxon>Mycena</taxon>
    </lineage>
</organism>
<dbReference type="SMART" id="SM00225">
    <property type="entry name" value="BTB"/>
    <property type="match status" value="1"/>
</dbReference>
<dbReference type="CDD" id="cd18186">
    <property type="entry name" value="BTB_POZ_ZBTB_KLHL-like"/>
    <property type="match status" value="1"/>
</dbReference>
<accession>A0AAD7MW62</accession>
<gene>
    <name evidence="2" type="ORF">B0H16DRAFT_1425971</name>
</gene>
<dbReference type="AlphaFoldDB" id="A0AAD7MW62"/>
<feature type="domain" description="BTB" evidence="1">
    <location>
        <begin position="33"/>
        <end position="97"/>
    </location>
</feature>
<protein>
    <recommendedName>
        <fullName evidence="1">BTB domain-containing protein</fullName>
    </recommendedName>
</protein>
<dbReference type="EMBL" id="JARKIB010000125">
    <property type="protein sequence ID" value="KAJ7735756.1"/>
    <property type="molecule type" value="Genomic_DNA"/>
</dbReference>
<dbReference type="Proteomes" id="UP001215598">
    <property type="component" value="Unassembled WGS sequence"/>
</dbReference>